<evidence type="ECO:0000256" key="13">
    <source>
        <dbReference type="ARBA" id="ARBA00023125"/>
    </source>
</evidence>
<evidence type="ECO:0000256" key="15">
    <source>
        <dbReference type="SAM" id="Coils"/>
    </source>
</evidence>
<dbReference type="Pfam" id="PF03732">
    <property type="entry name" value="Retrotrans_gag"/>
    <property type="match status" value="1"/>
</dbReference>
<keyword evidence="6" id="KW-0064">Aspartyl protease</keyword>
<feature type="domain" description="Reverse transcriptase" evidence="17">
    <location>
        <begin position="927"/>
        <end position="1107"/>
    </location>
</feature>
<dbReference type="InterPro" id="IPR000477">
    <property type="entry name" value="RT_dom"/>
</dbReference>
<dbReference type="Pfam" id="PF24626">
    <property type="entry name" value="SH3_Tf2-1"/>
    <property type="match status" value="1"/>
</dbReference>
<feature type="domain" description="Integrase catalytic" evidence="18">
    <location>
        <begin position="1468"/>
        <end position="1635"/>
    </location>
</feature>
<dbReference type="InterPro" id="IPR005162">
    <property type="entry name" value="Retrotrans_gag_dom"/>
</dbReference>
<proteinExistence type="predicted"/>
<dbReference type="FunFam" id="1.10.340.70:FF:000001">
    <property type="entry name" value="Retrovirus-related Pol polyprotein from transposon gypsy-like Protein"/>
    <property type="match status" value="1"/>
</dbReference>
<evidence type="ECO:0000313" key="20">
    <source>
        <dbReference type="Proteomes" id="UP001231189"/>
    </source>
</evidence>
<keyword evidence="15" id="KW-0175">Coiled coil</keyword>
<feature type="compositionally biased region" description="Polar residues" evidence="16">
    <location>
        <begin position="37"/>
        <end position="57"/>
    </location>
</feature>
<accession>A0AAD8SVK8</accession>
<gene>
    <name evidence="19" type="ORF">QYE76_052978</name>
</gene>
<evidence type="ECO:0000313" key="19">
    <source>
        <dbReference type="EMBL" id="KAK1664819.1"/>
    </source>
</evidence>
<comment type="caution">
    <text evidence="19">The sequence shown here is derived from an EMBL/GenBank/DDBJ whole genome shotgun (WGS) entry which is preliminary data.</text>
</comment>
<dbReference type="InterPro" id="IPR036397">
    <property type="entry name" value="RNaseH_sf"/>
</dbReference>
<feature type="compositionally biased region" description="Polar residues" evidence="16">
    <location>
        <begin position="87"/>
        <end position="103"/>
    </location>
</feature>
<dbReference type="GO" id="GO:0006310">
    <property type="term" value="P:DNA recombination"/>
    <property type="evidence" value="ECO:0007669"/>
    <property type="project" value="UniProtKB-KW"/>
</dbReference>
<evidence type="ECO:0000256" key="12">
    <source>
        <dbReference type="ARBA" id="ARBA00022932"/>
    </source>
</evidence>
<dbReference type="InterPro" id="IPR043502">
    <property type="entry name" value="DNA/RNA_pol_sf"/>
</dbReference>
<evidence type="ECO:0000256" key="11">
    <source>
        <dbReference type="ARBA" id="ARBA00022918"/>
    </source>
</evidence>
<name>A0AAD8SVK8_LOLMU</name>
<dbReference type="PROSITE" id="PS50878">
    <property type="entry name" value="RT_POL"/>
    <property type="match status" value="1"/>
</dbReference>
<dbReference type="FunFam" id="3.30.420.10:FF:000032">
    <property type="entry name" value="Retrovirus-related Pol polyprotein from transposon 297-like Protein"/>
    <property type="match status" value="1"/>
</dbReference>
<dbReference type="GO" id="GO:0004190">
    <property type="term" value="F:aspartic-type endopeptidase activity"/>
    <property type="evidence" value="ECO:0007669"/>
    <property type="project" value="UniProtKB-KW"/>
</dbReference>
<dbReference type="Pfam" id="PF00665">
    <property type="entry name" value="rve"/>
    <property type="match status" value="1"/>
</dbReference>
<feature type="region of interest" description="Disordered" evidence="16">
    <location>
        <begin position="390"/>
        <end position="415"/>
    </location>
</feature>
<keyword evidence="8" id="KW-0378">Hydrolase</keyword>
<dbReference type="Gene3D" id="1.10.340.70">
    <property type="match status" value="1"/>
</dbReference>
<evidence type="ECO:0000256" key="5">
    <source>
        <dbReference type="ARBA" id="ARBA00022723"/>
    </source>
</evidence>
<dbReference type="Pfam" id="PF03078">
    <property type="entry name" value="ATHILA"/>
    <property type="match status" value="1"/>
</dbReference>
<dbReference type="Gene3D" id="3.30.420.10">
    <property type="entry name" value="Ribonuclease H-like superfamily/Ribonuclease H"/>
    <property type="match status" value="1"/>
</dbReference>
<keyword evidence="14" id="KW-0233">DNA recombination</keyword>
<evidence type="ECO:0000256" key="8">
    <source>
        <dbReference type="ARBA" id="ARBA00022801"/>
    </source>
</evidence>
<evidence type="ECO:0000256" key="3">
    <source>
        <dbReference type="ARBA" id="ARBA00022695"/>
    </source>
</evidence>
<dbReference type="GO" id="GO:0003964">
    <property type="term" value="F:RNA-directed DNA polymerase activity"/>
    <property type="evidence" value="ECO:0007669"/>
    <property type="project" value="UniProtKB-KW"/>
</dbReference>
<evidence type="ECO:0000256" key="7">
    <source>
        <dbReference type="ARBA" id="ARBA00022759"/>
    </source>
</evidence>
<evidence type="ECO:0000256" key="2">
    <source>
        <dbReference type="ARBA" id="ARBA00022679"/>
    </source>
</evidence>
<keyword evidence="4" id="KW-0540">Nuclease</keyword>
<sequence>MGNTRDANVAILPSTTRKGTTLSTSAALDSPSVISQLVSPPQASRVGTSAESENSSDNFDDASTVLDNNGSLGPFLDATIARSRQIENTKTPNENTVTPVNSPESDDLDEDYVELDDDFIDKCNATTSTSNLKKLIAQHAVRYKLSPDPKFATSPINIKDKDYDFSLDLSHTSIVEKTPFCGTEKESDVEHMNELSTLSSLFSDDVKMRTYFVAKIFPFSLKDDAKIWYNSLPPDSIDSPSCLLDVFFRKYFPASAQHIALQRIYSFDQEDGEKLPEAWARLCSLIRARPGHELEKHDLLDIFYSGLTIESRAYLDSCADCVFRKRTPDEAEELLAKISQNHDDWTTPEPTPTPVLKKRGMIELNDEDMREAKKSLMEKGIKSEDVKNLPPIEDLYNDKNDASDKEEIENEPEKHAKNKKYTKEDFIAKKHGAVIDCNKGKVTFNVDDKEHTVYFPKRIDKKRKMNNHTFGEVFERDMPRMTRPTREATRIRRSYDEDVIAPSFEAEEDNGVPNASSFPCYEFLRNAGLLDDFLFLINRVGLFTYMEDESAQYYRLTKIFVESFKFSNSAFNPSVKFKIYDRPVTMKLSDFCAALDIAPLGTSKKIENRPKALTELYREVTNDDSRTIQHGKIRNIQLPAIRYFAYYLATSILGRENTSNISSYHLAFLVAALTEETPYHLGALIARRLSSRGPIYGGIIASRIVARLGLSIDSNDEILTPVRLDLAAMKSHQFVTTDSNLGNIVYKMLFIDGDEREIPLPLADLFSVRRKPWSRSKEEVDDQLRILGFHQQHDSEDAEPSDGYMVTYPGASSSGNRILLRHITETPLHGDRGIDLHLGQKPKPGGRFTPEAELYAVEVLPKPEISDVWVVRDFPDVFPEELPGMPPDRSVDFVIELVPGTAPVSRRPYRMPPEELVELKKQLAELEEKNFIQPSTSSWGCPTLFVKKRDTNIPRLVIDYRPLNAVTIKNKYPLPIINDLFDQLSGATVFSKMDLRSGYHQIKIRKEDIPKTAFTTRYGLYEYTVMSFGLTNAPATFMRLMNSIFMEYLDKFVVVYIDDILIYSKTEDEHDEHLRLVLTKLREHRLYAKFSKCEFWLKELIFLGHVISEKGVAVIPDKVQAVLDWKTPKSAKEIRSFLGLAGYYRRFIENFSKIAKPMTDLLKKDKKFEWSEKAEESFQVLKTKLTTAPVLVLPDTSKDFVVYCDASLQGLGCVLMQDGHVVAYASRQLKPHELNYPTHDLELAAVIHALKQWRPYLYGNRCELYSDHQSLKYLFTQPDLNNRQRRWLEVIKDYDLGLNYKPGKANVVADALSRKSYCNNLMVKQAQPSLYEELAKLNLEIVPSGFLANLEVKPSLEDQINKAQKQDSGITEIKKNIASGVAKCFSIDDQGTVYFGKRLVVPDKSDLKELILKEAHESPLSIHPGSTKMYRDLRQRFWWSGMKQEIAKFVAECDVCRRVKAEHQRPAGTLQPLSIPEWKWDEIGMDFITGLPKTKNGRDAIWVVIDRLSKVAHFLPIREDIKASQLADLYISRIVSLHGVPKKIISDRGSLFTSKFWSSFQQAMGTRLSFSTAYHPQTGGQTERVNQILEDMLRACVISFGKDWEKCLPFAEFTYNNSFQSSLGMAPFEALYGRRCRTPLNWSETGERKFFGPDIINEAEDQVRIIRERLKTAQSRQKSYYDRHHQEVKYEIGDQAYLRVTPLKGVRRFGIKGKLAPRYVGPFRVLAKRGNVSYKLELPSNFPEVHDVFHVSQLKRCFKDPIRGVDHETLDLQEDLTYREHPVRILDEAERKTRRQSIKFLKPLMQPFINLGAQFIGYRNTVEGLKESLLAADKWAEDLASKLKASEEAREKAEKDASCIEDLRKRLHEAETARSDKITQDVAREGNVASRLESLNRRFVRKMSQDFVLEKPEDDRLLDALSLLEIHADLVRRSIFDAQAAFSHLFPYFFPKKKEPDTFAALAKSFVPQKDLGLALRQESLKIGVEGTIALVAESQQNVDWVKVGKATKLKQDKWPSLIGAAKPHSKKILAFLGYKPTPSSSSAKPEVK</sequence>
<dbReference type="Proteomes" id="UP001231189">
    <property type="component" value="Unassembled WGS sequence"/>
</dbReference>
<dbReference type="FunFam" id="3.30.70.270:FF:000020">
    <property type="entry name" value="Transposon Tf2-6 polyprotein-like Protein"/>
    <property type="match status" value="1"/>
</dbReference>
<keyword evidence="13" id="KW-0238">DNA-binding</keyword>
<dbReference type="GO" id="GO:0003887">
    <property type="term" value="F:DNA-directed DNA polymerase activity"/>
    <property type="evidence" value="ECO:0007669"/>
    <property type="project" value="UniProtKB-KW"/>
</dbReference>
<organism evidence="19 20">
    <name type="scientific">Lolium multiflorum</name>
    <name type="common">Italian ryegrass</name>
    <name type="synonym">Lolium perenne subsp. multiflorum</name>
    <dbReference type="NCBI Taxonomy" id="4521"/>
    <lineage>
        <taxon>Eukaryota</taxon>
        <taxon>Viridiplantae</taxon>
        <taxon>Streptophyta</taxon>
        <taxon>Embryophyta</taxon>
        <taxon>Tracheophyta</taxon>
        <taxon>Spermatophyta</taxon>
        <taxon>Magnoliopsida</taxon>
        <taxon>Liliopsida</taxon>
        <taxon>Poales</taxon>
        <taxon>Poaceae</taxon>
        <taxon>BOP clade</taxon>
        <taxon>Pooideae</taxon>
        <taxon>Poodae</taxon>
        <taxon>Poeae</taxon>
        <taxon>Poeae Chloroplast Group 2 (Poeae type)</taxon>
        <taxon>Loliodinae</taxon>
        <taxon>Loliinae</taxon>
        <taxon>Lolium</taxon>
    </lineage>
</organism>
<dbReference type="Gene3D" id="3.10.20.370">
    <property type="match status" value="1"/>
</dbReference>
<dbReference type="SUPFAM" id="SSF56672">
    <property type="entry name" value="DNA/RNA polymerases"/>
    <property type="match status" value="1"/>
</dbReference>
<dbReference type="FunFam" id="3.10.10.10:FF:000007">
    <property type="entry name" value="Retrovirus-related Pol polyprotein from transposon 17.6-like Protein"/>
    <property type="match status" value="1"/>
</dbReference>
<dbReference type="GO" id="GO:0003677">
    <property type="term" value="F:DNA binding"/>
    <property type="evidence" value="ECO:0007669"/>
    <property type="project" value="UniProtKB-KW"/>
</dbReference>
<dbReference type="InterPro" id="IPR041373">
    <property type="entry name" value="RT_RNaseH"/>
</dbReference>
<feature type="region of interest" description="Disordered" evidence="16">
    <location>
        <begin position="37"/>
        <end position="62"/>
    </location>
</feature>
<dbReference type="InterPro" id="IPR001584">
    <property type="entry name" value="Integrase_cat-core"/>
</dbReference>
<reference evidence="19" key="1">
    <citation type="submission" date="2023-07" db="EMBL/GenBank/DDBJ databases">
        <title>A chromosome-level genome assembly of Lolium multiflorum.</title>
        <authorList>
            <person name="Chen Y."/>
            <person name="Copetti D."/>
            <person name="Kolliker R."/>
            <person name="Studer B."/>
        </authorList>
    </citation>
    <scope>NUCLEOTIDE SEQUENCE</scope>
    <source>
        <strain evidence="19">02402/16</strain>
        <tissue evidence="19">Leaf</tissue>
    </source>
</reference>
<keyword evidence="20" id="KW-1185">Reference proteome</keyword>
<dbReference type="FunFam" id="3.10.20.370:FF:000001">
    <property type="entry name" value="Retrovirus-related Pol polyprotein from transposon 17.6-like protein"/>
    <property type="match status" value="1"/>
</dbReference>
<dbReference type="InterPro" id="IPR041588">
    <property type="entry name" value="Integrase_H2C2"/>
</dbReference>
<dbReference type="Gene3D" id="3.10.10.10">
    <property type="entry name" value="HIV Type 1 Reverse Transcriptase, subunit A, domain 1"/>
    <property type="match status" value="1"/>
</dbReference>
<feature type="region of interest" description="Disordered" evidence="16">
    <location>
        <begin position="87"/>
        <end position="107"/>
    </location>
</feature>
<keyword evidence="3" id="KW-0548">Nucleotidyltransferase</keyword>
<keyword evidence="10" id="KW-0229">DNA integration</keyword>
<evidence type="ECO:0000256" key="4">
    <source>
        <dbReference type="ARBA" id="ARBA00022722"/>
    </source>
</evidence>
<dbReference type="InterPro" id="IPR050951">
    <property type="entry name" value="Retrovirus_Pol_polyprotein"/>
</dbReference>
<keyword evidence="9" id="KW-0460">Magnesium</keyword>
<evidence type="ECO:0008006" key="21">
    <source>
        <dbReference type="Google" id="ProtNLM"/>
    </source>
</evidence>
<evidence type="ECO:0000256" key="6">
    <source>
        <dbReference type="ARBA" id="ARBA00022750"/>
    </source>
</evidence>
<dbReference type="Pfam" id="PF17921">
    <property type="entry name" value="Integrase_H2C2"/>
    <property type="match status" value="1"/>
</dbReference>
<dbReference type="Pfam" id="PF17917">
    <property type="entry name" value="RT_RNaseH"/>
    <property type="match status" value="1"/>
</dbReference>
<dbReference type="PANTHER" id="PTHR37984">
    <property type="entry name" value="PROTEIN CBG26694"/>
    <property type="match status" value="1"/>
</dbReference>
<evidence type="ECO:0000256" key="14">
    <source>
        <dbReference type="ARBA" id="ARBA00023172"/>
    </source>
</evidence>
<dbReference type="InterPro" id="IPR012337">
    <property type="entry name" value="RNaseH-like_sf"/>
</dbReference>
<feature type="coiled-coil region" evidence="15">
    <location>
        <begin position="1836"/>
        <end position="1880"/>
    </location>
</feature>
<evidence type="ECO:0000256" key="9">
    <source>
        <dbReference type="ARBA" id="ARBA00022842"/>
    </source>
</evidence>
<dbReference type="GO" id="GO:0004519">
    <property type="term" value="F:endonuclease activity"/>
    <property type="evidence" value="ECO:0007669"/>
    <property type="project" value="UniProtKB-KW"/>
</dbReference>
<evidence type="ECO:0000256" key="1">
    <source>
        <dbReference type="ARBA" id="ARBA00022670"/>
    </source>
</evidence>
<protein>
    <recommendedName>
        <fullName evidence="21">Reverse transcriptase</fullName>
    </recommendedName>
</protein>
<dbReference type="CDD" id="cd01647">
    <property type="entry name" value="RT_LTR"/>
    <property type="match status" value="1"/>
</dbReference>
<dbReference type="InterPro" id="IPR004312">
    <property type="entry name" value="ATHILA_Orf1_C"/>
</dbReference>
<dbReference type="InterPro" id="IPR056924">
    <property type="entry name" value="SH3_Tf2-1"/>
</dbReference>
<dbReference type="GO" id="GO:0015074">
    <property type="term" value="P:DNA integration"/>
    <property type="evidence" value="ECO:0007669"/>
    <property type="project" value="UniProtKB-KW"/>
</dbReference>
<dbReference type="CDD" id="cd09274">
    <property type="entry name" value="RNase_HI_RT_Ty3"/>
    <property type="match status" value="1"/>
</dbReference>
<dbReference type="Pfam" id="PF00078">
    <property type="entry name" value="RVT_1"/>
    <property type="match status" value="1"/>
</dbReference>
<dbReference type="PROSITE" id="PS50994">
    <property type="entry name" value="INTEGRASE"/>
    <property type="match status" value="1"/>
</dbReference>
<evidence type="ECO:0000259" key="18">
    <source>
        <dbReference type="PROSITE" id="PS50994"/>
    </source>
</evidence>
<keyword evidence="11" id="KW-0695">RNA-directed DNA polymerase</keyword>
<feature type="compositionally biased region" description="Basic and acidic residues" evidence="16">
    <location>
        <begin position="396"/>
        <end position="415"/>
    </location>
</feature>
<keyword evidence="7" id="KW-0255">Endonuclease</keyword>
<keyword evidence="1" id="KW-0645">Protease</keyword>
<evidence type="ECO:0000259" key="17">
    <source>
        <dbReference type="PROSITE" id="PS50878"/>
    </source>
</evidence>
<dbReference type="EMBL" id="JAUUTY010000003">
    <property type="protein sequence ID" value="KAK1664819.1"/>
    <property type="molecule type" value="Genomic_DNA"/>
</dbReference>
<evidence type="ECO:0000256" key="16">
    <source>
        <dbReference type="SAM" id="MobiDB-lite"/>
    </source>
</evidence>
<dbReference type="InterPro" id="IPR043128">
    <property type="entry name" value="Rev_trsase/Diguanyl_cyclase"/>
</dbReference>
<keyword evidence="5" id="KW-0479">Metal-binding</keyword>
<keyword evidence="2" id="KW-0808">Transferase</keyword>
<dbReference type="SUPFAM" id="SSF53098">
    <property type="entry name" value="Ribonuclease H-like"/>
    <property type="match status" value="1"/>
</dbReference>
<keyword evidence="12" id="KW-0239">DNA-directed DNA polymerase</keyword>
<dbReference type="GO" id="GO:0046872">
    <property type="term" value="F:metal ion binding"/>
    <property type="evidence" value="ECO:0007669"/>
    <property type="project" value="UniProtKB-KW"/>
</dbReference>
<dbReference type="Gene3D" id="3.30.70.270">
    <property type="match status" value="2"/>
</dbReference>
<dbReference type="GO" id="GO:0006508">
    <property type="term" value="P:proteolysis"/>
    <property type="evidence" value="ECO:0007669"/>
    <property type="project" value="UniProtKB-KW"/>
</dbReference>
<dbReference type="PANTHER" id="PTHR37984:SF5">
    <property type="entry name" value="PROTEIN NYNRIN-LIKE"/>
    <property type="match status" value="1"/>
</dbReference>
<evidence type="ECO:0000256" key="10">
    <source>
        <dbReference type="ARBA" id="ARBA00022908"/>
    </source>
</evidence>